<feature type="compositionally biased region" description="Low complexity" evidence="4">
    <location>
        <begin position="1058"/>
        <end position="1070"/>
    </location>
</feature>
<feature type="compositionally biased region" description="Basic and acidic residues" evidence="4">
    <location>
        <begin position="65"/>
        <end position="78"/>
    </location>
</feature>
<dbReference type="GeneID" id="18936860"/>
<feature type="compositionally biased region" description="Low complexity" evidence="4">
    <location>
        <begin position="1027"/>
        <end position="1040"/>
    </location>
</feature>
<sequence>MFDKLSQKHLQVGAKSWRPLAAGDPQKRGGITANLGVFVSNVHHQPPQPKTPAPPQTPAPPLSEHSFHPEPLVDHEFEPPPEAAVHFASPHDSVPASSRHSQHGGGAAHSVASGITGREMGNHDNATIDQPSQPSNVEMMPSNAELDAAVTEGILMRTRQDIEEQERALAELQKAQELLALRESEIRIKEEAFQQMLDAERIRIEEDARIAQEAADRAASEALLKAEAEQQAKSEEIERERQAHQREIEERQREIHERQREMQDRQREIEEKEQAMILQLEEEKQRLADEAKAALEENIREQRRLEEEARLEEELARIRAEEQARAELAEKIAAEEEAKVMAKRAARARLEQREDALRAFHVSHIYHEPPVSQPVLREFNPISYAQAYSSPSVYAYSLPPSPILPLSPLFVPDEVKQAAQAQRQKYESEKKRREEEQRVEEERLKTLQLEAQLKAATEQLAAEQEQAHRAQLEHKAKIEELERRTRAVEARRFEALQEADFKKERERLDEENALTIRKEWEAKRREDEEEMIRKERAEVAKLQAEQAAAKQHPSSPSAAGGSSSDDGMTDAKKRGAQAASYFMAKQALSKPLRSRRVSTSHHTVGRQRRASYTESPMLSSSSPGSGFMVFSFDEIPGYSHDAIGEVESSYIMDVSQTPALEFLHKTDEGRRLASQGQWSAVEALVKLAEELNADAIIKLTSQRPVLINENQVNFSATGLAVSVKFPSPDRLKHRTPSFVPKGSSLYNHPTASAPVRALQTPALSLKSEPFDVGSPKNFHQSLPRIRFDLDSLIEQSSEKRKQRPERRQTPAFELNVVPPSNSSKCSTPNVEDKRPSPLNSPSPSEQAREALPHPPNFTSPINPASSTSPAMPQVPCETCSSSAHQGVGTVHDSAVNSPRHSTSTNVHHPAEPPSRKAIPPTIESAAVKSAAPVAPAPSVTRAPSTTEHSRPHQFSARQATPATSKAYPPLPSEASSRSSTPSCSSAETPPHDRREREDLHGTESYRMADRSTSRHRNRSSSVATRASEPGSRSVSSPSSPKQTFASSEKEPSRSQNHSRASSKSYKRYSATQVPLPMTPEERRRSYESSAGAGGGRRKGDDDRLKTPRMVPLPDSPRESPNRGQARRSVHFPDVWIGDQWDSHSPAMASLRNPMTPRVGKSLYERQEPAKSEHSSPLMDLDGEFDILGRRWGRTKAAVSPERPVSQSRARYTSWWEDLNQLA</sequence>
<feature type="region of interest" description="Disordered" evidence="4">
    <location>
        <begin position="41"/>
        <end position="112"/>
    </location>
</feature>
<keyword evidence="3" id="KW-0175">Coiled coil</keyword>
<dbReference type="VEuPathDB" id="FungiDB:MELLADRAFT_94374"/>
<protein>
    <submittedName>
        <fullName evidence="5">Uncharacterized protein</fullName>
    </submittedName>
</protein>
<keyword evidence="2" id="KW-0677">Repeat</keyword>
<feature type="region of interest" description="Disordered" evidence="4">
    <location>
        <begin position="795"/>
        <end position="1127"/>
    </location>
</feature>
<dbReference type="AlphaFoldDB" id="F4RB97"/>
<dbReference type="Proteomes" id="UP000001072">
    <property type="component" value="Unassembled WGS sequence"/>
</dbReference>
<name>F4RB97_MELLP</name>
<evidence type="ECO:0000256" key="4">
    <source>
        <dbReference type="SAM" id="MobiDB-lite"/>
    </source>
</evidence>
<feature type="compositionally biased region" description="Basic and acidic residues" evidence="4">
    <location>
        <begin position="424"/>
        <end position="440"/>
    </location>
</feature>
<feature type="compositionally biased region" description="Low complexity" evidence="4">
    <location>
        <begin position="540"/>
        <end position="566"/>
    </location>
</feature>
<feature type="compositionally biased region" description="Basic and acidic residues" evidence="4">
    <location>
        <begin position="989"/>
        <end position="1012"/>
    </location>
</feature>
<evidence type="ECO:0000313" key="6">
    <source>
        <dbReference type="Proteomes" id="UP000001072"/>
    </source>
</evidence>
<proteinExistence type="predicted"/>
<feature type="coiled-coil region" evidence="3">
    <location>
        <begin position="155"/>
        <end position="185"/>
    </location>
</feature>
<dbReference type="EMBL" id="GL883095">
    <property type="protein sequence ID" value="EGG10396.1"/>
    <property type="molecule type" value="Genomic_DNA"/>
</dbReference>
<feature type="region of interest" description="Disordered" evidence="4">
    <location>
        <begin position="417"/>
        <end position="440"/>
    </location>
</feature>
<dbReference type="STRING" id="747676.F4RB97"/>
<feature type="compositionally biased region" description="Polar residues" evidence="4">
    <location>
        <begin position="858"/>
        <end position="870"/>
    </location>
</feature>
<dbReference type="InParanoid" id="F4RB97"/>
<feature type="compositionally biased region" description="Polar residues" evidence="4">
    <location>
        <begin position="894"/>
        <end position="906"/>
    </location>
</feature>
<evidence type="ECO:0000256" key="2">
    <source>
        <dbReference type="ARBA" id="ARBA00022737"/>
    </source>
</evidence>
<gene>
    <name evidence="5" type="ORF">MELLADRAFT_94374</name>
</gene>
<dbReference type="HOGENOM" id="CLU_268539_0_0_1"/>
<keyword evidence="1" id="KW-0433">Leucine-rich repeat</keyword>
<feature type="region of interest" description="Disordered" evidence="4">
    <location>
        <begin position="592"/>
        <end position="618"/>
    </location>
</feature>
<accession>F4RB97</accession>
<organism evidence="6">
    <name type="scientific">Melampsora larici-populina (strain 98AG31 / pathotype 3-4-7)</name>
    <name type="common">Poplar leaf rust fungus</name>
    <dbReference type="NCBI Taxonomy" id="747676"/>
    <lineage>
        <taxon>Eukaryota</taxon>
        <taxon>Fungi</taxon>
        <taxon>Dikarya</taxon>
        <taxon>Basidiomycota</taxon>
        <taxon>Pucciniomycotina</taxon>
        <taxon>Pucciniomycetes</taxon>
        <taxon>Pucciniales</taxon>
        <taxon>Melampsoraceae</taxon>
        <taxon>Melampsora</taxon>
    </lineage>
</organism>
<feature type="compositionally biased region" description="Low complexity" evidence="4">
    <location>
        <begin position="924"/>
        <end position="946"/>
    </location>
</feature>
<evidence type="ECO:0000256" key="1">
    <source>
        <dbReference type="ARBA" id="ARBA00022614"/>
    </source>
</evidence>
<dbReference type="PANTHER" id="PTHR45973:SF9">
    <property type="entry name" value="LEUCINE-RICH REPEAT-CONTAINING PROTEIN 46"/>
    <property type="match status" value="1"/>
</dbReference>
<feature type="compositionally biased region" description="Pro residues" evidence="4">
    <location>
        <begin position="46"/>
        <end position="61"/>
    </location>
</feature>
<dbReference type="OrthoDB" id="2506617at2759"/>
<feature type="region of interest" description="Disordered" evidence="4">
    <location>
        <begin position="221"/>
        <end position="270"/>
    </location>
</feature>
<dbReference type="PANTHER" id="PTHR45973">
    <property type="entry name" value="PROTEIN PHOSPHATASE 1 REGULATORY SUBUNIT SDS22-RELATED"/>
    <property type="match status" value="1"/>
</dbReference>
<feature type="compositionally biased region" description="Low complexity" evidence="4">
    <location>
        <begin position="972"/>
        <end position="988"/>
    </location>
</feature>
<feature type="compositionally biased region" description="Polar residues" evidence="4">
    <location>
        <begin position="818"/>
        <end position="829"/>
    </location>
</feature>
<dbReference type="RefSeq" id="XP_007406697.1">
    <property type="nucleotide sequence ID" value="XM_007406635.1"/>
</dbReference>
<dbReference type="KEGG" id="mlr:MELLADRAFT_94374"/>
<feature type="compositionally biased region" description="Basic residues" evidence="4">
    <location>
        <begin position="592"/>
        <end position="609"/>
    </location>
</feature>
<keyword evidence="6" id="KW-1185">Reference proteome</keyword>
<feature type="region of interest" description="Disordered" evidence="4">
    <location>
        <begin position="540"/>
        <end position="576"/>
    </location>
</feature>
<dbReference type="InterPro" id="IPR050576">
    <property type="entry name" value="Cilia_flagella_integrity"/>
</dbReference>
<reference evidence="6" key="1">
    <citation type="journal article" date="2011" name="Proc. Natl. Acad. Sci. U.S.A.">
        <title>Obligate biotrophy features unraveled by the genomic analysis of rust fungi.</title>
        <authorList>
            <person name="Duplessis S."/>
            <person name="Cuomo C.A."/>
            <person name="Lin Y.-C."/>
            <person name="Aerts A."/>
            <person name="Tisserant E."/>
            <person name="Veneault-Fourrey C."/>
            <person name="Joly D.L."/>
            <person name="Hacquard S."/>
            <person name="Amselem J."/>
            <person name="Cantarel B.L."/>
            <person name="Chiu R."/>
            <person name="Coutinho P.M."/>
            <person name="Feau N."/>
            <person name="Field M."/>
            <person name="Frey P."/>
            <person name="Gelhaye E."/>
            <person name="Goldberg J."/>
            <person name="Grabherr M.G."/>
            <person name="Kodira C.D."/>
            <person name="Kohler A."/>
            <person name="Kuees U."/>
            <person name="Lindquist E.A."/>
            <person name="Lucas S.M."/>
            <person name="Mago R."/>
            <person name="Mauceli E."/>
            <person name="Morin E."/>
            <person name="Murat C."/>
            <person name="Pangilinan J.L."/>
            <person name="Park R."/>
            <person name="Pearson M."/>
            <person name="Quesneville H."/>
            <person name="Rouhier N."/>
            <person name="Sakthikumar S."/>
            <person name="Salamov A.A."/>
            <person name="Schmutz J."/>
            <person name="Selles B."/>
            <person name="Shapiro H."/>
            <person name="Tanguay P."/>
            <person name="Tuskan G.A."/>
            <person name="Henrissat B."/>
            <person name="Van de Peer Y."/>
            <person name="Rouze P."/>
            <person name="Ellis J.G."/>
            <person name="Dodds P.N."/>
            <person name="Schein J.E."/>
            <person name="Zhong S."/>
            <person name="Hamelin R.C."/>
            <person name="Grigoriev I.V."/>
            <person name="Szabo L.J."/>
            <person name="Martin F."/>
        </authorList>
    </citation>
    <scope>NUCLEOTIDE SEQUENCE [LARGE SCALE GENOMIC DNA]</scope>
    <source>
        <strain evidence="6">98AG31 / pathotype 3-4-7</strain>
    </source>
</reference>
<evidence type="ECO:0000256" key="3">
    <source>
        <dbReference type="SAM" id="Coils"/>
    </source>
</evidence>
<evidence type="ECO:0000313" key="5">
    <source>
        <dbReference type="EMBL" id="EGG10396.1"/>
    </source>
</evidence>